<evidence type="ECO:0000313" key="4">
    <source>
        <dbReference type="Proteomes" id="UP000525652"/>
    </source>
</evidence>
<dbReference type="Proteomes" id="UP000525652">
    <property type="component" value="Unassembled WGS sequence"/>
</dbReference>
<gene>
    <name evidence="3" type="ORF">H5P30_11955</name>
</gene>
<dbReference type="AlphaFoldDB" id="A0A7X1AYY7"/>
<evidence type="ECO:0000256" key="2">
    <source>
        <dbReference type="SAM" id="MobiDB-lite"/>
    </source>
</evidence>
<evidence type="ECO:0000313" key="3">
    <source>
        <dbReference type="EMBL" id="MBC2602492.1"/>
    </source>
</evidence>
<evidence type="ECO:0000256" key="1">
    <source>
        <dbReference type="SAM" id="Coils"/>
    </source>
</evidence>
<reference evidence="3 4" key="1">
    <citation type="submission" date="2020-07" db="EMBL/GenBank/DDBJ databases">
        <authorList>
            <person name="Feng X."/>
        </authorList>
    </citation>
    <scope>NUCLEOTIDE SEQUENCE [LARGE SCALE GENOMIC DNA]</scope>
    <source>
        <strain evidence="3 4">JCM14086</strain>
    </source>
</reference>
<feature type="compositionally biased region" description="Basic and acidic residues" evidence="2">
    <location>
        <begin position="25"/>
        <end position="79"/>
    </location>
</feature>
<keyword evidence="4" id="KW-1185">Reference proteome</keyword>
<feature type="compositionally biased region" description="Basic and acidic residues" evidence="2">
    <location>
        <begin position="87"/>
        <end position="107"/>
    </location>
</feature>
<proteinExistence type="predicted"/>
<accession>A0A7X1AYY7</accession>
<feature type="coiled-coil region" evidence="1">
    <location>
        <begin position="122"/>
        <end position="160"/>
    </location>
</feature>
<feature type="region of interest" description="Disordered" evidence="2">
    <location>
        <begin position="25"/>
        <end position="122"/>
    </location>
</feature>
<protein>
    <submittedName>
        <fullName evidence="3">Uncharacterized protein</fullName>
    </submittedName>
</protein>
<dbReference type="RefSeq" id="WP_185693174.1">
    <property type="nucleotide sequence ID" value="NZ_JACHVA010000093.1"/>
</dbReference>
<comment type="caution">
    <text evidence="3">The sequence shown here is derived from an EMBL/GenBank/DDBJ whole genome shotgun (WGS) entry which is preliminary data.</text>
</comment>
<dbReference type="EMBL" id="JACHVA010000093">
    <property type="protein sequence ID" value="MBC2602492.1"/>
    <property type="molecule type" value="Genomic_DNA"/>
</dbReference>
<name>A0A7X1AYY7_9BACT</name>
<organism evidence="3 4">
    <name type="scientific">Puniceicoccus vermicola</name>
    <dbReference type="NCBI Taxonomy" id="388746"/>
    <lineage>
        <taxon>Bacteria</taxon>
        <taxon>Pseudomonadati</taxon>
        <taxon>Verrucomicrobiota</taxon>
        <taxon>Opitutia</taxon>
        <taxon>Puniceicoccales</taxon>
        <taxon>Puniceicoccaceae</taxon>
        <taxon>Puniceicoccus</taxon>
    </lineage>
</organism>
<keyword evidence="1" id="KW-0175">Coiled coil</keyword>
<sequence length="208" mass="24098">MDNLLEILLPLVFFAIYFVSQFLGKKSEDEQDPGKEPSDDLRKIREELRRKIQERRQGSPQEYQREEKPPEASRPEAERGGAVLRESQPHRGMVERRSSSSRNRESASEPALATTSNIERDLEVQMEEVRRSQEKADSARRQARQRVAFINQAAAKARSQKSATSYRQFLREALDDPQNLQKSFILHEVFGTPVGMRRDGQMRPSWDL</sequence>